<dbReference type="PANTHER" id="PTHR37809:SF1">
    <property type="entry name" value="RIBOSOMAL PROTEIN S12 METHYLTHIOTRANSFERASE ACCESSORY FACTOR YCAO"/>
    <property type="match status" value="1"/>
</dbReference>
<evidence type="ECO:0000313" key="2">
    <source>
        <dbReference type="EMBL" id="MBF8193572.1"/>
    </source>
</evidence>
<dbReference type="InterPro" id="IPR003776">
    <property type="entry name" value="YcaO-like_dom"/>
</dbReference>
<dbReference type="PROSITE" id="PS51664">
    <property type="entry name" value="YCAO"/>
    <property type="match status" value="1"/>
</dbReference>
<name>A0A931AIF0_9ACTN</name>
<reference evidence="2" key="1">
    <citation type="submission" date="2020-11" db="EMBL/GenBank/DDBJ databases">
        <title>Whole-genome analyses of Nonomuraea sp. K274.</title>
        <authorList>
            <person name="Veyisoglu A."/>
        </authorList>
    </citation>
    <scope>NUCLEOTIDE SEQUENCE</scope>
    <source>
        <strain evidence="2">K274</strain>
    </source>
</reference>
<proteinExistence type="predicted"/>
<comment type="caution">
    <text evidence="2">The sequence shown here is derived from an EMBL/GenBank/DDBJ whole genome shotgun (WGS) entry which is preliminary data.</text>
</comment>
<dbReference type="Pfam" id="PF02624">
    <property type="entry name" value="YcaO"/>
    <property type="match status" value="1"/>
</dbReference>
<organism evidence="2 3">
    <name type="scientific">Nonomuraea cypriaca</name>
    <dbReference type="NCBI Taxonomy" id="1187855"/>
    <lineage>
        <taxon>Bacteria</taxon>
        <taxon>Bacillati</taxon>
        <taxon>Actinomycetota</taxon>
        <taxon>Actinomycetes</taxon>
        <taxon>Streptosporangiales</taxon>
        <taxon>Streptosporangiaceae</taxon>
        <taxon>Nonomuraea</taxon>
    </lineage>
</organism>
<dbReference type="RefSeq" id="WP_195902425.1">
    <property type="nucleotide sequence ID" value="NZ_JADOGI010000297.1"/>
</dbReference>
<evidence type="ECO:0000313" key="3">
    <source>
        <dbReference type="Proteomes" id="UP000605361"/>
    </source>
</evidence>
<dbReference type="EMBL" id="JADOGI010000297">
    <property type="protein sequence ID" value="MBF8193572.1"/>
    <property type="molecule type" value="Genomic_DNA"/>
</dbReference>
<keyword evidence="3" id="KW-1185">Reference proteome</keyword>
<gene>
    <name evidence="2" type="ORF">ITP53_49445</name>
</gene>
<evidence type="ECO:0000259" key="1">
    <source>
        <dbReference type="PROSITE" id="PS51664"/>
    </source>
</evidence>
<accession>A0A931AIF0</accession>
<dbReference type="Proteomes" id="UP000605361">
    <property type="component" value="Unassembled WGS sequence"/>
</dbReference>
<sequence length="444" mass="46439">MASGRPHRAWGGAEGRAFRAVERAVPPAEAGGRAAAVLTALGLRAELLDAGAGRDPTAWSCELLGGADSPVACGMGKGRPAEARVGALFEALEHYLTGPAWFDPAVVEPAPPTRLAAGPLRANVCAPLLAGMSGRRMACLRYRPLGRGREALVPLFLSAPWYVETGAARLRELAGDDCDYADLMRYSCNSGSAAGLSTAEAILHALNEAIERDALSLLLVRAFLGGGGFRPRLIDPETLPAGPARAYATAEELTGSPVHLLDITSDIGVPTMLAYTAPTSGHPHRRGAGTSLSPAYAAWRALTELVQATLGEGLSPSGARRDLTGLAAHPTLRACGRFDLTGPLREARVVPFPRVAWVAEPPARQLRKVVAMLATRSLTAFHRTVCALPGGVTAVHVIVPALERFMLITDGNLVIPGGRARAAVAAPPRAFAAAWRVSEPMPSD</sequence>
<dbReference type="Gene3D" id="3.30.1330.230">
    <property type="match status" value="1"/>
</dbReference>
<dbReference type="AlphaFoldDB" id="A0A931AIF0"/>
<dbReference type="PANTHER" id="PTHR37809">
    <property type="entry name" value="RIBOSOMAL PROTEIN S12 METHYLTHIOTRANSFERASE ACCESSORY FACTOR YCAO"/>
    <property type="match status" value="1"/>
</dbReference>
<feature type="domain" description="YcaO" evidence="1">
    <location>
        <begin position="74"/>
        <end position="444"/>
    </location>
</feature>
<protein>
    <submittedName>
        <fullName evidence="2">YcaO-like family protein</fullName>
    </submittedName>
</protein>